<protein>
    <submittedName>
        <fullName evidence="1">Uncharacterized protein</fullName>
    </submittedName>
</protein>
<dbReference type="EMBL" id="CM044703">
    <property type="protein sequence ID" value="KAI5670368.1"/>
    <property type="molecule type" value="Genomic_DNA"/>
</dbReference>
<evidence type="ECO:0000313" key="1">
    <source>
        <dbReference type="EMBL" id="KAI5670368.1"/>
    </source>
</evidence>
<reference evidence="2" key="1">
    <citation type="journal article" date="2023" name="Nat. Plants">
        <title>Single-cell RNA sequencing provides a high-resolution roadmap for understanding the multicellular compartmentation of specialized metabolism.</title>
        <authorList>
            <person name="Sun S."/>
            <person name="Shen X."/>
            <person name="Li Y."/>
            <person name="Li Y."/>
            <person name="Wang S."/>
            <person name="Li R."/>
            <person name="Zhang H."/>
            <person name="Shen G."/>
            <person name="Guo B."/>
            <person name="Wei J."/>
            <person name="Xu J."/>
            <person name="St-Pierre B."/>
            <person name="Chen S."/>
            <person name="Sun C."/>
        </authorList>
    </citation>
    <scope>NUCLEOTIDE SEQUENCE [LARGE SCALE GENOMIC DNA]</scope>
</reference>
<proteinExistence type="predicted"/>
<organism evidence="1 2">
    <name type="scientific">Catharanthus roseus</name>
    <name type="common">Madagascar periwinkle</name>
    <name type="synonym">Vinca rosea</name>
    <dbReference type="NCBI Taxonomy" id="4058"/>
    <lineage>
        <taxon>Eukaryota</taxon>
        <taxon>Viridiplantae</taxon>
        <taxon>Streptophyta</taxon>
        <taxon>Embryophyta</taxon>
        <taxon>Tracheophyta</taxon>
        <taxon>Spermatophyta</taxon>
        <taxon>Magnoliopsida</taxon>
        <taxon>eudicotyledons</taxon>
        <taxon>Gunneridae</taxon>
        <taxon>Pentapetalae</taxon>
        <taxon>asterids</taxon>
        <taxon>lamiids</taxon>
        <taxon>Gentianales</taxon>
        <taxon>Apocynaceae</taxon>
        <taxon>Rauvolfioideae</taxon>
        <taxon>Vinceae</taxon>
        <taxon>Catharanthinae</taxon>
        <taxon>Catharanthus</taxon>
    </lineage>
</organism>
<comment type="caution">
    <text evidence="1">The sequence shown here is derived from an EMBL/GenBank/DDBJ whole genome shotgun (WGS) entry which is preliminary data.</text>
</comment>
<evidence type="ECO:0000313" key="2">
    <source>
        <dbReference type="Proteomes" id="UP001060085"/>
    </source>
</evidence>
<keyword evidence="2" id="KW-1185">Reference proteome</keyword>
<gene>
    <name evidence="1" type="ORF">M9H77_10732</name>
</gene>
<name>A0ACC0BCJ7_CATRO</name>
<accession>A0ACC0BCJ7</accession>
<dbReference type="Proteomes" id="UP001060085">
    <property type="component" value="Linkage Group LG03"/>
</dbReference>
<sequence>MEETRGIIRRGCILARELEENLENVANQPEILSRYCDEIVGVFSHVKNRISHANRELDDQFQLLNRADQVLQAQAAVQFFGSSSSGGAIGGGGVPTNDVVLAADQETVRDHDAAEFSMRFGDEELQAAAMEVSGGNANANAGRGGSSSSSSQRRRRRTRDEGEKISVRVPAPRMGNTEMPPEDGYTWRKYGQKYILNSMFPRSYFRCTHQKMYSCPAKKQVQRVDDDPNMFQVLYLGHHICHLSSTAPSHLPPPSLILPQSAPESAATIYLHPPPASVAPPPNYSVTLTNWLSMDIIRQPPPRTGGGGAGETSSTAGARLIREYQPVADMADVMFNSGSSSNNSMDLIFPSIDDKWDSGEKKN</sequence>